<evidence type="ECO:0000313" key="19">
    <source>
        <dbReference type="Proteomes" id="UP000708208"/>
    </source>
</evidence>
<evidence type="ECO:0000256" key="4">
    <source>
        <dbReference type="ARBA" id="ARBA00007574"/>
    </source>
</evidence>
<organism evidence="18 19">
    <name type="scientific">Allacma fusca</name>
    <dbReference type="NCBI Taxonomy" id="39272"/>
    <lineage>
        <taxon>Eukaryota</taxon>
        <taxon>Metazoa</taxon>
        <taxon>Ecdysozoa</taxon>
        <taxon>Arthropoda</taxon>
        <taxon>Hexapoda</taxon>
        <taxon>Collembola</taxon>
        <taxon>Symphypleona</taxon>
        <taxon>Sminthuridae</taxon>
        <taxon>Allacma</taxon>
    </lineage>
</organism>
<keyword evidence="14" id="KW-0206">Cytoskeleton</keyword>
<dbReference type="PANTHER" id="PTHR21142">
    <property type="entry name" value="SARCOGLYCANS"/>
    <property type="match status" value="1"/>
</dbReference>
<evidence type="ECO:0000256" key="14">
    <source>
        <dbReference type="ARBA" id="ARBA00023212"/>
    </source>
</evidence>
<evidence type="ECO:0000256" key="12">
    <source>
        <dbReference type="ARBA" id="ARBA00023157"/>
    </source>
</evidence>
<evidence type="ECO:0000256" key="3">
    <source>
        <dbReference type="ARBA" id="ARBA00004274"/>
    </source>
</evidence>
<evidence type="ECO:0000256" key="11">
    <source>
        <dbReference type="ARBA" id="ARBA00023136"/>
    </source>
</evidence>
<evidence type="ECO:0000256" key="8">
    <source>
        <dbReference type="ARBA" id="ARBA00022692"/>
    </source>
</evidence>
<evidence type="ECO:0000256" key="15">
    <source>
        <dbReference type="ARBA" id="ARBA00026041"/>
    </source>
</evidence>
<dbReference type="InterPro" id="IPR027659">
    <property type="entry name" value="Sgcb"/>
</dbReference>
<sequence>MSSTFSSLRSSPIPDLAYDSYRSLSLREQTLIKRQLQPSSPTATVDPNHVNSQHSTITRSLPRIDPKRNSKVLETTENGIADPFNPNYVTANGKTYPLAKYSGESMAFWVLLAILAVLAIINALLTFVIFGVLHLGAGMESIEFLPKILKFYGLADLGDIFKRDGILEGLPGIPMEFTGEDGDINFSVPSGSQPSLAITRNIINITQVSIFRVTDKKGKEVFSTNTPTLGLPKGLKSLDVRVVKANRITSAINSTLQMRSHTFAYLKGSEGTRIRGKQVVLAADQDIFLKSINGNIILTGRDGVLLDVNSLPLVKEDQVTRKSHTYTTQGKRESQFQLCICMPEGKLFKVRIPTNNHNLPERERVGCHTVTKICK</sequence>
<feature type="transmembrane region" description="Helical" evidence="17">
    <location>
        <begin position="106"/>
        <end position="133"/>
    </location>
</feature>
<dbReference type="PANTHER" id="PTHR21142:SF2">
    <property type="entry name" value="BETA-SARCOGLYCAN"/>
    <property type="match status" value="1"/>
</dbReference>
<keyword evidence="6" id="KW-1003">Cell membrane</keyword>
<dbReference type="GO" id="GO:0042383">
    <property type="term" value="C:sarcolemma"/>
    <property type="evidence" value="ECO:0007669"/>
    <property type="project" value="UniProtKB-SubCell"/>
</dbReference>
<keyword evidence="9" id="KW-0735">Signal-anchor</keyword>
<dbReference type="InterPro" id="IPR006875">
    <property type="entry name" value="Sarcoglycan"/>
</dbReference>
<evidence type="ECO:0000313" key="18">
    <source>
        <dbReference type="EMBL" id="CAG7837922.1"/>
    </source>
</evidence>
<dbReference type="Proteomes" id="UP000708208">
    <property type="component" value="Unassembled WGS sequence"/>
</dbReference>
<reference evidence="18" key="1">
    <citation type="submission" date="2021-06" db="EMBL/GenBank/DDBJ databases">
        <authorList>
            <person name="Hodson N. C."/>
            <person name="Mongue J. A."/>
            <person name="Jaron S. K."/>
        </authorList>
    </citation>
    <scope>NUCLEOTIDE SEQUENCE</scope>
</reference>
<dbReference type="GO" id="GO:0016012">
    <property type="term" value="C:sarcoglycan complex"/>
    <property type="evidence" value="ECO:0007669"/>
    <property type="project" value="InterPro"/>
</dbReference>
<comment type="subcellular location">
    <subcellularLocation>
        <location evidence="3">Cell membrane</location>
        <location evidence="3">Sarcolemma</location>
        <topology evidence="3">Single-pass type II membrane protein</topology>
    </subcellularLocation>
    <subcellularLocation>
        <location evidence="2">Cytoplasm</location>
        <location evidence="2">Cytoskeleton</location>
    </subcellularLocation>
</comment>
<evidence type="ECO:0000256" key="13">
    <source>
        <dbReference type="ARBA" id="ARBA00023180"/>
    </source>
</evidence>
<dbReference type="EMBL" id="CAJVCH010571593">
    <property type="protein sequence ID" value="CAG7837922.1"/>
    <property type="molecule type" value="Genomic_DNA"/>
</dbReference>
<protein>
    <recommendedName>
        <fullName evidence="5">Beta-sarcoglycan</fullName>
    </recommendedName>
</protein>
<evidence type="ECO:0000256" key="10">
    <source>
        <dbReference type="ARBA" id="ARBA00022989"/>
    </source>
</evidence>
<evidence type="ECO:0000256" key="6">
    <source>
        <dbReference type="ARBA" id="ARBA00022475"/>
    </source>
</evidence>
<evidence type="ECO:0000256" key="17">
    <source>
        <dbReference type="SAM" id="Phobius"/>
    </source>
</evidence>
<comment type="caution">
    <text evidence="18">The sequence shown here is derived from an EMBL/GenBank/DDBJ whole genome shotgun (WGS) entry which is preliminary data.</text>
</comment>
<keyword evidence="8 17" id="KW-0812">Transmembrane</keyword>
<dbReference type="GO" id="GO:0005856">
    <property type="term" value="C:cytoskeleton"/>
    <property type="evidence" value="ECO:0007669"/>
    <property type="project" value="UniProtKB-SubCell"/>
</dbReference>
<accession>A0A8J2LWF0</accession>
<dbReference type="OrthoDB" id="5843723at2759"/>
<keyword evidence="11 17" id="KW-0472">Membrane</keyword>
<comment type="similarity">
    <text evidence="4">Belongs to the sarcoglycan beta/delta/gamma/zeta family.</text>
</comment>
<dbReference type="AlphaFoldDB" id="A0A8J2LWF0"/>
<dbReference type="Pfam" id="PF04790">
    <property type="entry name" value="Sarcoglycan_1"/>
    <property type="match status" value="1"/>
</dbReference>
<evidence type="ECO:0000256" key="1">
    <source>
        <dbReference type="ARBA" id="ARBA00002860"/>
    </source>
</evidence>
<keyword evidence="7" id="KW-0963">Cytoplasm</keyword>
<keyword evidence="19" id="KW-1185">Reference proteome</keyword>
<name>A0A8J2LWF0_9HEXA</name>
<evidence type="ECO:0000256" key="9">
    <source>
        <dbReference type="ARBA" id="ARBA00022968"/>
    </source>
</evidence>
<evidence type="ECO:0000256" key="5">
    <source>
        <dbReference type="ARBA" id="ARBA00015329"/>
    </source>
</evidence>
<evidence type="ECO:0000256" key="2">
    <source>
        <dbReference type="ARBA" id="ARBA00004245"/>
    </source>
</evidence>
<dbReference type="GO" id="GO:0007517">
    <property type="term" value="P:muscle organ development"/>
    <property type="evidence" value="ECO:0007669"/>
    <property type="project" value="InterPro"/>
</dbReference>
<proteinExistence type="inferred from homology"/>
<gene>
    <name evidence="18" type="ORF">AFUS01_LOCUS46956</name>
</gene>
<keyword evidence="13" id="KW-0325">Glycoprotein</keyword>
<keyword evidence="10 17" id="KW-1133">Transmembrane helix</keyword>
<comment type="function">
    <text evidence="1">Component of the sarcoglycan complex, a subcomplex of the dystrophin-glycoprotein complex which forms a link between the F-actin cytoskeleton and the extracellular matrix.</text>
</comment>
<evidence type="ECO:0000256" key="16">
    <source>
        <dbReference type="SAM" id="MobiDB-lite"/>
    </source>
</evidence>
<comment type="subunit">
    <text evidence="15">Cross-link to form 2 major subcomplexes: one consisting of SGCB, SGCD and SGCG and the other consisting of SGCB and SGCD. The association between SGCB and SGCG is particularly strong while SGCA is loosely associated with the other sarcoglycans.</text>
</comment>
<evidence type="ECO:0000256" key="7">
    <source>
        <dbReference type="ARBA" id="ARBA00022490"/>
    </source>
</evidence>
<feature type="region of interest" description="Disordered" evidence="16">
    <location>
        <begin position="36"/>
        <end position="57"/>
    </location>
</feature>
<keyword evidence="12" id="KW-1015">Disulfide bond</keyword>